<gene>
    <name evidence="2" type="ORF">KK137_10660</name>
</gene>
<accession>A0ABS5W630</accession>
<dbReference type="Gene3D" id="2.60.120.10">
    <property type="entry name" value="Jelly Rolls"/>
    <property type="match status" value="1"/>
</dbReference>
<dbReference type="PANTHER" id="PTHR43346:SF1">
    <property type="entry name" value="QUERCETIN 2,3-DIOXYGENASE-RELATED"/>
    <property type="match status" value="1"/>
</dbReference>
<dbReference type="Pfam" id="PF07883">
    <property type="entry name" value="Cupin_2"/>
    <property type="match status" value="1"/>
</dbReference>
<protein>
    <submittedName>
        <fullName evidence="2">Cupin domain-containing protein</fullName>
    </submittedName>
</protein>
<organism evidence="2 3">
    <name type="scientific">Croceibacterium selenioxidans</name>
    <dbReference type="NCBI Taxonomy" id="2838833"/>
    <lineage>
        <taxon>Bacteria</taxon>
        <taxon>Pseudomonadati</taxon>
        <taxon>Pseudomonadota</taxon>
        <taxon>Alphaproteobacteria</taxon>
        <taxon>Sphingomonadales</taxon>
        <taxon>Erythrobacteraceae</taxon>
        <taxon>Croceibacterium</taxon>
    </lineage>
</organism>
<reference evidence="2 3" key="1">
    <citation type="submission" date="2021-05" db="EMBL/GenBank/DDBJ databases">
        <title>Croceibacterium sp. LX-88 genome sequence.</title>
        <authorList>
            <person name="Luo X."/>
        </authorList>
    </citation>
    <scope>NUCLEOTIDE SEQUENCE [LARGE SCALE GENOMIC DNA]</scope>
    <source>
        <strain evidence="2 3">LX-88</strain>
    </source>
</reference>
<sequence length="131" mass="14599">MKGFVDDIEKLTIDNTDFRRVIYTGHNIQLVLMSINPGEEIGAEVHHDRDQFFRIESGEGVVSIDGVDHAVKDDDAVIVPQGARHNVKATGSTPLKLYTIYGPPEHIDKTVHVTCEDAHKAHEHFDGKTTE</sequence>
<evidence type="ECO:0000259" key="1">
    <source>
        <dbReference type="Pfam" id="PF07883"/>
    </source>
</evidence>
<dbReference type="PANTHER" id="PTHR43346">
    <property type="entry name" value="LIGAND BINDING DOMAIN PROTEIN, PUTATIVE (AFU_ORTHOLOGUE AFUA_6G14370)-RELATED"/>
    <property type="match status" value="1"/>
</dbReference>
<evidence type="ECO:0000313" key="2">
    <source>
        <dbReference type="EMBL" id="MBT2134797.1"/>
    </source>
</evidence>
<dbReference type="InterPro" id="IPR011051">
    <property type="entry name" value="RmlC_Cupin_sf"/>
</dbReference>
<dbReference type="CDD" id="cd02223">
    <property type="entry name" value="cupin_Bh2720-like"/>
    <property type="match status" value="1"/>
</dbReference>
<feature type="domain" description="Cupin type-2" evidence="1">
    <location>
        <begin position="32"/>
        <end position="101"/>
    </location>
</feature>
<dbReference type="InterPro" id="IPR013096">
    <property type="entry name" value="Cupin_2"/>
</dbReference>
<keyword evidence="3" id="KW-1185">Reference proteome</keyword>
<dbReference type="SUPFAM" id="SSF51182">
    <property type="entry name" value="RmlC-like cupins"/>
    <property type="match status" value="1"/>
</dbReference>
<dbReference type="InterPro" id="IPR014710">
    <property type="entry name" value="RmlC-like_jellyroll"/>
</dbReference>
<dbReference type="EMBL" id="JAHFVK010000002">
    <property type="protein sequence ID" value="MBT2134797.1"/>
    <property type="molecule type" value="Genomic_DNA"/>
</dbReference>
<dbReference type="Proteomes" id="UP000811255">
    <property type="component" value="Unassembled WGS sequence"/>
</dbReference>
<dbReference type="InterPro" id="IPR052538">
    <property type="entry name" value="Flavonoid_dioxygenase-like"/>
</dbReference>
<comment type="caution">
    <text evidence="2">The sequence shown here is derived from an EMBL/GenBank/DDBJ whole genome shotgun (WGS) entry which is preliminary data.</text>
</comment>
<dbReference type="RefSeq" id="WP_214536417.1">
    <property type="nucleotide sequence ID" value="NZ_JAHFVK010000002.1"/>
</dbReference>
<name>A0ABS5W630_9SPHN</name>
<evidence type="ECO:0000313" key="3">
    <source>
        <dbReference type="Proteomes" id="UP000811255"/>
    </source>
</evidence>
<proteinExistence type="predicted"/>